<feature type="compositionally biased region" description="Low complexity" evidence="1">
    <location>
        <begin position="42"/>
        <end position="55"/>
    </location>
</feature>
<evidence type="ECO:0000256" key="1">
    <source>
        <dbReference type="SAM" id="MobiDB-lite"/>
    </source>
</evidence>
<dbReference type="Proteomes" id="UP001630127">
    <property type="component" value="Unassembled WGS sequence"/>
</dbReference>
<feature type="region of interest" description="Disordered" evidence="1">
    <location>
        <begin position="1"/>
        <end position="112"/>
    </location>
</feature>
<dbReference type="AlphaFoldDB" id="A0ABD3AU54"/>
<evidence type="ECO:0000313" key="3">
    <source>
        <dbReference type="Proteomes" id="UP001630127"/>
    </source>
</evidence>
<proteinExistence type="predicted"/>
<dbReference type="EMBL" id="JBJUIK010000002">
    <property type="protein sequence ID" value="KAL3534736.1"/>
    <property type="molecule type" value="Genomic_DNA"/>
</dbReference>
<evidence type="ECO:0000313" key="2">
    <source>
        <dbReference type="EMBL" id="KAL3534736.1"/>
    </source>
</evidence>
<reference evidence="2 3" key="1">
    <citation type="submission" date="2024-11" db="EMBL/GenBank/DDBJ databases">
        <title>A near-complete genome assembly of Cinchona calisaya.</title>
        <authorList>
            <person name="Lian D.C."/>
            <person name="Zhao X.W."/>
            <person name="Wei L."/>
        </authorList>
    </citation>
    <scope>NUCLEOTIDE SEQUENCE [LARGE SCALE GENOMIC DNA]</scope>
    <source>
        <tissue evidence="2">Nenye</tissue>
    </source>
</reference>
<gene>
    <name evidence="2" type="ORF">ACH5RR_003197</name>
</gene>
<keyword evidence="3" id="KW-1185">Reference proteome</keyword>
<feature type="compositionally biased region" description="Low complexity" evidence="1">
    <location>
        <begin position="10"/>
        <end position="20"/>
    </location>
</feature>
<feature type="compositionally biased region" description="Polar residues" evidence="1">
    <location>
        <begin position="21"/>
        <end position="41"/>
    </location>
</feature>
<name>A0ABD3AU54_9GENT</name>
<accession>A0ABD3AU54</accession>
<comment type="caution">
    <text evidence="2">The sequence shown here is derived from an EMBL/GenBank/DDBJ whole genome shotgun (WGS) entry which is preliminary data.</text>
</comment>
<sequence length="112" mass="11860">MIGVRIKPVSSSNLISQSSSQANQPHTLPSSKQTACNEHATSSNSLSQSHQSCFSAKSHHLKSKPNQIPLSGHNEQPHSEPGLDSSSDSEATKGGFVGLMNDDSSSEDDMLN</sequence>
<protein>
    <submittedName>
        <fullName evidence="2">Uncharacterized protein</fullName>
    </submittedName>
</protein>
<organism evidence="2 3">
    <name type="scientific">Cinchona calisaya</name>
    <dbReference type="NCBI Taxonomy" id="153742"/>
    <lineage>
        <taxon>Eukaryota</taxon>
        <taxon>Viridiplantae</taxon>
        <taxon>Streptophyta</taxon>
        <taxon>Embryophyta</taxon>
        <taxon>Tracheophyta</taxon>
        <taxon>Spermatophyta</taxon>
        <taxon>Magnoliopsida</taxon>
        <taxon>eudicotyledons</taxon>
        <taxon>Gunneridae</taxon>
        <taxon>Pentapetalae</taxon>
        <taxon>asterids</taxon>
        <taxon>lamiids</taxon>
        <taxon>Gentianales</taxon>
        <taxon>Rubiaceae</taxon>
        <taxon>Cinchonoideae</taxon>
        <taxon>Cinchoneae</taxon>
        <taxon>Cinchona</taxon>
    </lineage>
</organism>